<dbReference type="PROSITE" id="PS50846">
    <property type="entry name" value="HMA_2"/>
    <property type="match status" value="1"/>
</dbReference>
<dbReference type="SUPFAM" id="SSF55008">
    <property type="entry name" value="HMA, heavy metal-associated domain"/>
    <property type="match status" value="1"/>
</dbReference>
<accession>A0A1M5C6M0</accession>
<evidence type="ECO:0000256" key="3">
    <source>
        <dbReference type="ARBA" id="ARBA00023008"/>
    </source>
</evidence>
<dbReference type="PROSITE" id="PS01047">
    <property type="entry name" value="HMA_1"/>
    <property type="match status" value="1"/>
</dbReference>
<dbReference type="PRINTS" id="PR00946">
    <property type="entry name" value="HGSCAVENGER"/>
</dbReference>
<dbReference type="PANTHER" id="PTHR46594">
    <property type="entry name" value="P-TYPE CATION-TRANSPORTING ATPASE"/>
    <property type="match status" value="1"/>
</dbReference>
<dbReference type="InterPro" id="IPR017969">
    <property type="entry name" value="Heavy-metal-associated_CS"/>
</dbReference>
<keyword evidence="3" id="KW-0186">Copper</keyword>
<dbReference type="InterPro" id="IPR006121">
    <property type="entry name" value="HMA_dom"/>
</dbReference>
<protein>
    <recommendedName>
        <fullName evidence="1">Copper chaperone CopZ</fullName>
    </recommendedName>
</protein>
<dbReference type="InterPro" id="IPR006122">
    <property type="entry name" value="HMA_Cu_ion-bd"/>
</dbReference>
<evidence type="ECO:0000256" key="2">
    <source>
        <dbReference type="ARBA" id="ARBA00022723"/>
    </source>
</evidence>
<dbReference type="FunFam" id="3.30.70.100:FF:000005">
    <property type="entry name" value="Copper-exporting P-type ATPase A"/>
    <property type="match status" value="1"/>
</dbReference>
<organism evidence="5 6">
    <name type="scientific">Desulfofundulus australicus DSM 11792</name>
    <dbReference type="NCBI Taxonomy" id="1121425"/>
    <lineage>
        <taxon>Bacteria</taxon>
        <taxon>Bacillati</taxon>
        <taxon>Bacillota</taxon>
        <taxon>Clostridia</taxon>
        <taxon>Eubacteriales</taxon>
        <taxon>Peptococcaceae</taxon>
        <taxon>Desulfofundulus</taxon>
    </lineage>
</organism>
<feature type="domain" description="HMA" evidence="4">
    <location>
        <begin position="4"/>
        <end position="69"/>
    </location>
</feature>
<dbReference type="Proteomes" id="UP000184196">
    <property type="component" value="Unassembled WGS sequence"/>
</dbReference>
<dbReference type="CDD" id="cd00371">
    <property type="entry name" value="HMA"/>
    <property type="match status" value="1"/>
</dbReference>
<evidence type="ECO:0000313" key="5">
    <source>
        <dbReference type="EMBL" id="SHF50351.1"/>
    </source>
</evidence>
<evidence type="ECO:0000313" key="6">
    <source>
        <dbReference type="Proteomes" id="UP000184196"/>
    </source>
</evidence>
<keyword evidence="6" id="KW-1185">Reference proteome</keyword>
<reference evidence="6" key="1">
    <citation type="submission" date="2016-11" db="EMBL/GenBank/DDBJ databases">
        <authorList>
            <person name="Varghese N."/>
            <person name="Submissions S."/>
        </authorList>
    </citation>
    <scope>NUCLEOTIDE SEQUENCE [LARGE SCALE GENOMIC DNA]</scope>
    <source>
        <strain evidence="6">DSM 11792</strain>
    </source>
</reference>
<dbReference type="AlphaFoldDB" id="A0A1M5C6M0"/>
<dbReference type="Pfam" id="PF00403">
    <property type="entry name" value="HMA"/>
    <property type="match status" value="1"/>
</dbReference>
<dbReference type="GO" id="GO:0005507">
    <property type="term" value="F:copper ion binding"/>
    <property type="evidence" value="ECO:0007669"/>
    <property type="project" value="InterPro"/>
</dbReference>
<dbReference type="EMBL" id="FQUW01000034">
    <property type="protein sequence ID" value="SHF50351.1"/>
    <property type="molecule type" value="Genomic_DNA"/>
</dbReference>
<sequence>MAVQKTILTVEGMSCNHCKAAVEKALKKIEGVEEVNVDLVGKKVSVIHTPEITTEKLAEAIEKAGYRVNS</sequence>
<dbReference type="RefSeq" id="WP_242655973.1">
    <property type="nucleotide sequence ID" value="NZ_FQUW01000034.1"/>
</dbReference>
<dbReference type="Gene3D" id="3.30.70.100">
    <property type="match status" value="1"/>
</dbReference>
<name>A0A1M5C6M0_9FIRM</name>
<gene>
    <name evidence="5" type="ORF">SAMN02745218_02436</name>
</gene>
<dbReference type="InterPro" id="IPR036163">
    <property type="entry name" value="HMA_dom_sf"/>
</dbReference>
<dbReference type="InterPro" id="IPR001802">
    <property type="entry name" value="MerP/CopZ"/>
</dbReference>
<dbReference type="PANTHER" id="PTHR46594:SF4">
    <property type="entry name" value="P-TYPE CATION-TRANSPORTING ATPASE"/>
    <property type="match status" value="1"/>
</dbReference>
<proteinExistence type="predicted"/>
<evidence type="ECO:0000259" key="4">
    <source>
        <dbReference type="PROSITE" id="PS50846"/>
    </source>
</evidence>
<evidence type="ECO:0000256" key="1">
    <source>
        <dbReference type="ARBA" id="ARBA00015313"/>
    </source>
</evidence>
<dbReference type="NCBIfam" id="TIGR00003">
    <property type="entry name" value="copper ion binding protein"/>
    <property type="match status" value="1"/>
</dbReference>
<keyword evidence="2" id="KW-0479">Metal-binding</keyword>